<sequence length="343" mass="40404">MESYNQKKKPNVTNTIKSLLSKNLGFDFESGLGEDSDLSTPSYKKPNKKPPNSILKNGTNNSSYSNLYTNKFQNDLKKPNPSQQLKNLDPNPKYLKKSRKNSFSSKNISPINIIQKKENNPRSISESPKFLFNKDNHIDKNIHKHDEAYEMSNHDNIKINPQINYSNDDMGNQFSIHQIQKINWEKNHAINENSDIKKYKVDDYKGNYVKKNIGFDDKDDERLVEKYFMKKKEDKKTVLKIKEYEKLIEKQANEIAALKSKFGNKYYTPKYPKSVSPFGEKQKSRIHVKNKDFWRLDDQSYDTEPTRLNEVPGYKDLWIFNIESKMDTEKKIKRSKNKLFNLY</sequence>
<organism evidence="3 4">
    <name type="scientific">Stentor coeruleus</name>
    <dbReference type="NCBI Taxonomy" id="5963"/>
    <lineage>
        <taxon>Eukaryota</taxon>
        <taxon>Sar</taxon>
        <taxon>Alveolata</taxon>
        <taxon>Ciliophora</taxon>
        <taxon>Postciliodesmatophora</taxon>
        <taxon>Heterotrichea</taxon>
        <taxon>Heterotrichida</taxon>
        <taxon>Stentoridae</taxon>
        <taxon>Stentor</taxon>
    </lineage>
</organism>
<dbReference type="EMBL" id="MPUH01000617">
    <property type="protein sequence ID" value="OMJ76671.1"/>
    <property type="molecule type" value="Genomic_DNA"/>
</dbReference>
<feature type="compositionally biased region" description="Low complexity" evidence="1">
    <location>
        <begin position="50"/>
        <end position="70"/>
    </location>
</feature>
<dbReference type="Proteomes" id="UP000187209">
    <property type="component" value="Unassembled WGS sequence"/>
</dbReference>
<gene>
    <name evidence="3" type="ORF">SteCoe_23897</name>
    <name evidence="2" type="ORF">SteCoe_27186</name>
</gene>
<protein>
    <submittedName>
        <fullName evidence="3">Uncharacterized protein</fullName>
    </submittedName>
</protein>
<proteinExistence type="predicted"/>
<comment type="caution">
    <text evidence="3">The sequence shown here is derived from an EMBL/GenBank/DDBJ whole genome shotgun (WGS) entry which is preliminary data.</text>
</comment>
<keyword evidence="4" id="KW-1185">Reference proteome</keyword>
<evidence type="ECO:0000256" key="1">
    <source>
        <dbReference type="SAM" id="MobiDB-lite"/>
    </source>
</evidence>
<dbReference type="AlphaFoldDB" id="A0A1R2BIV2"/>
<accession>A0A1R2BIV2</accession>
<name>A0A1R2BIV2_9CILI</name>
<dbReference type="EMBL" id="MPUH01000781">
    <property type="protein sequence ID" value="OMJ74004.1"/>
    <property type="molecule type" value="Genomic_DNA"/>
</dbReference>
<reference evidence="3 4" key="1">
    <citation type="submission" date="2016-11" db="EMBL/GenBank/DDBJ databases">
        <title>The macronuclear genome of Stentor coeruleus: a giant cell with tiny introns.</title>
        <authorList>
            <person name="Slabodnick M."/>
            <person name="Ruby J.G."/>
            <person name="Reiff S.B."/>
            <person name="Swart E.C."/>
            <person name="Gosai S."/>
            <person name="Prabakaran S."/>
            <person name="Witkowska E."/>
            <person name="Larue G.E."/>
            <person name="Fisher S."/>
            <person name="Freeman R.M."/>
            <person name="Gunawardena J."/>
            <person name="Chu W."/>
            <person name="Stover N.A."/>
            <person name="Gregory B.D."/>
            <person name="Nowacki M."/>
            <person name="Derisi J."/>
            <person name="Roy S.W."/>
            <person name="Marshall W.F."/>
            <person name="Sood P."/>
        </authorList>
    </citation>
    <scope>NUCLEOTIDE SEQUENCE [LARGE SCALE GENOMIC DNA]</scope>
    <source>
        <strain evidence="3">WM001</strain>
    </source>
</reference>
<evidence type="ECO:0000313" key="3">
    <source>
        <dbReference type="EMBL" id="OMJ76671.1"/>
    </source>
</evidence>
<feature type="region of interest" description="Disordered" evidence="1">
    <location>
        <begin position="30"/>
        <end position="128"/>
    </location>
</feature>
<evidence type="ECO:0000313" key="2">
    <source>
        <dbReference type="EMBL" id="OMJ74004.1"/>
    </source>
</evidence>
<evidence type="ECO:0000313" key="4">
    <source>
        <dbReference type="Proteomes" id="UP000187209"/>
    </source>
</evidence>